<dbReference type="Gene3D" id="1.20.1250.20">
    <property type="entry name" value="MFS general substrate transporter like domains"/>
    <property type="match status" value="1"/>
</dbReference>
<reference evidence="9" key="1">
    <citation type="journal article" date="2008" name="J. Bacteriol.">
        <title>Genome sequence of the fish pathogen Renibacterium salmoninarum suggests reductive evolution away from an environmental Arthrobacter ancestor.</title>
        <authorList>
            <person name="Wiens G.D."/>
            <person name="Rockey D.D."/>
            <person name="Wu Z."/>
            <person name="Chang J."/>
            <person name="Levy R."/>
            <person name="Crane S."/>
            <person name="Chen D.S."/>
            <person name="Capri G.R."/>
            <person name="Burnett J.R."/>
            <person name="Sudheesh P.S."/>
            <person name="Schipma M.J."/>
            <person name="Burd H."/>
            <person name="Bhattacharyya A."/>
            <person name="Rhodes L.D."/>
            <person name="Kaul R."/>
            <person name="Strom M.S."/>
        </authorList>
    </citation>
    <scope>NUCLEOTIDE SEQUENCE [LARGE SCALE GENOMIC DNA]</scope>
    <source>
        <strain evidence="9">ATCC 33209 / DSM 20767 / JCM 11484 / NBRC 15589 / NCIMB 2235</strain>
    </source>
</reference>
<dbReference type="GO" id="GO:0005886">
    <property type="term" value="C:plasma membrane"/>
    <property type="evidence" value="ECO:0007669"/>
    <property type="project" value="UniProtKB-SubCell"/>
</dbReference>
<dbReference type="PANTHER" id="PTHR23511:SF34">
    <property type="entry name" value="SYNAPTIC VESICLE GLYCOPROTEIN 2"/>
    <property type="match status" value="1"/>
</dbReference>
<proteinExistence type="predicted"/>
<comment type="subcellular location">
    <subcellularLocation>
        <location evidence="1">Cell membrane</location>
        <topology evidence="1">Multi-pass membrane protein</topology>
    </subcellularLocation>
</comment>
<keyword evidence="5 6" id="KW-0472">Membrane</keyword>
<feature type="transmembrane region" description="Helical" evidence="6">
    <location>
        <begin position="72"/>
        <end position="91"/>
    </location>
</feature>
<evidence type="ECO:0000256" key="2">
    <source>
        <dbReference type="ARBA" id="ARBA00022448"/>
    </source>
</evidence>
<evidence type="ECO:0000256" key="5">
    <source>
        <dbReference type="ARBA" id="ARBA00023136"/>
    </source>
</evidence>
<keyword evidence="9" id="KW-1185">Reference proteome</keyword>
<dbReference type="HOGENOM" id="CLU_1979742_0_0_11"/>
<dbReference type="PANTHER" id="PTHR23511">
    <property type="entry name" value="SYNAPTIC VESICLE GLYCOPROTEIN 2"/>
    <property type="match status" value="1"/>
</dbReference>
<evidence type="ECO:0000256" key="1">
    <source>
        <dbReference type="ARBA" id="ARBA00004651"/>
    </source>
</evidence>
<dbReference type="InterPro" id="IPR036259">
    <property type="entry name" value="MFS_trans_sf"/>
</dbReference>
<dbReference type="KEGG" id="rsa:RSal33209_0455"/>
<accession>A9WM72</accession>
<evidence type="ECO:0000256" key="6">
    <source>
        <dbReference type="SAM" id="Phobius"/>
    </source>
</evidence>
<dbReference type="GO" id="GO:0022857">
    <property type="term" value="F:transmembrane transporter activity"/>
    <property type="evidence" value="ECO:0007669"/>
    <property type="project" value="InterPro"/>
</dbReference>
<evidence type="ECO:0000313" key="9">
    <source>
        <dbReference type="Proteomes" id="UP000002007"/>
    </source>
</evidence>
<dbReference type="RefSeq" id="WP_012243909.1">
    <property type="nucleotide sequence ID" value="NC_010168.1"/>
</dbReference>
<protein>
    <submittedName>
        <fullName evidence="8">MFS superfamily transporter</fullName>
    </submittedName>
</protein>
<name>A9WM72_RENSM</name>
<dbReference type="Proteomes" id="UP000002007">
    <property type="component" value="Chromosome"/>
</dbReference>
<dbReference type="eggNOG" id="COG0477">
    <property type="taxonomic scope" value="Bacteria"/>
</dbReference>
<dbReference type="STRING" id="288705.RSal33209_0455"/>
<evidence type="ECO:0000313" key="8">
    <source>
        <dbReference type="EMBL" id="ABY22205.1"/>
    </source>
</evidence>
<keyword evidence="4 6" id="KW-1133">Transmembrane helix</keyword>
<feature type="transmembrane region" description="Helical" evidence="6">
    <location>
        <begin position="33"/>
        <end position="52"/>
    </location>
</feature>
<dbReference type="EMBL" id="CP000910">
    <property type="protein sequence ID" value="ABY22205.1"/>
    <property type="molecule type" value="Genomic_DNA"/>
</dbReference>
<evidence type="ECO:0000259" key="7">
    <source>
        <dbReference type="PROSITE" id="PS50850"/>
    </source>
</evidence>
<dbReference type="InterPro" id="IPR020846">
    <property type="entry name" value="MFS_dom"/>
</dbReference>
<organism evidence="8 9">
    <name type="scientific">Renibacterium salmoninarum (strain ATCC 33209 / DSM 20767 / JCM 11484 / NBRC 15589 / NCIMB 2235)</name>
    <dbReference type="NCBI Taxonomy" id="288705"/>
    <lineage>
        <taxon>Bacteria</taxon>
        <taxon>Bacillati</taxon>
        <taxon>Actinomycetota</taxon>
        <taxon>Actinomycetes</taxon>
        <taxon>Micrococcales</taxon>
        <taxon>Micrococcaceae</taxon>
        <taxon>Renibacterium</taxon>
    </lineage>
</organism>
<keyword evidence="3 6" id="KW-0812">Transmembrane</keyword>
<feature type="domain" description="Major facilitator superfamily (MFS) profile" evidence="7">
    <location>
        <begin position="35"/>
        <end position="126"/>
    </location>
</feature>
<evidence type="ECO:0000256" key="3">
    <source>
        <dbReference type="ARBA" id="ARBA00022692"/>
    </source>
</evidence>
<keyword evidence="2" id="KW-0813">Transport</keyword>
<dbReference type="AlphaFoldDB" id="A9WM72"/>
<evidence type="ECO:0000256" key="4">
    <source>
        <dbReference type="ARBA" id="ARBA00022989"/>
    </source>
</evidence>
<feature type="transmembrane region" description="Helical" evidence="6">
    <location>
        <begin position="103"/>
        <end position="123"/>
    </location>
</feature>
<sequence>MANSESNFAHDSALQGSTIEEQLERMPVGRTHWRVVIAIGIGLFFDLYGIFLSSTISQCMKTSFIISEKAELSALLAGTFIGMFVGSAVIGGIADRIGRKKAFIFNLLWYSIWSIVAAFRPLFGSW</sequence>
<gene>
    <name evidence="8" type="ordered locus">RSal33209_0455</name>
</gene>
<dbReference type="PROSITE" id="PS50850">
    <property type="entry name" value="MFS"/>
    <property type="match status" value="1"/>
</dbReference>
<dbReference type="SUPFAM" id="SSF103473">
    <property type="entry name" value="MFS general substrate transporter"/>
    <property type="match status" value="1"/>
</dbReference>